<dbReference type="HOGENOM" id="CLU_2530897_0_0_1"/>
<dbReference type="EMBL" id="CM001220">
    <property type="protein sequence ID" value="AES90099.1"/>
    <property type="molecule type" value="Genomic_DNA"/>
</dbReference>
<keyword evidence="1" id="KW-0732">Signal</keyword>
<dbReference type="EnsemblPlants" id="AES90099">
    <property type="protein sequence ID" value="AES90099"/>
    <property type="gene ID" value="MTR_4g084230"/>
</dbReference>
<sequence>MSLTLIKKYHKKLHLTLFWKEINFIWVYPFPIERSGNPSILRNNFGIWYYKLKPQTIVWLVKRDMSLLDSSGTFHISEDGNLVI</sequence>
<dbReference type="InterPro" id="IPR036426">
    <property type="entry name" value="Bulb-type_lectin_dom_sf"/>
</dbReference>
<evidence type="ECO:0000313" key="5">
    <source>
        <dbReference type="EnsemblPlants" id="AES90099"/>
    </source>
</evidence>
<dbReference type="PaxDb" id="3880-AES90099"/>
<keyword evidence="3" id="KW-0430">Lectin</keyword>
<evidence type="ECO:0000256" key="2">
    <source>
        <dbReference type="ARBA" id="ARBA00023157"/>
    </source>
</evidence>
<evidence type="ECO:0000313" key="6">
    <source>
        <dbReference type="Proteomes" id="UP000002051"/>
    </source>
</evidence>
<proteinExistence type="predicted"/>
<evidence type="ECO:0000313" key="4">
    <source>
        <dbReference type="EMBL" id="AES90099.1"/>
    </source>
</evidence>
<dbReference type="Proteomes" id="UP000002051">
    <property type="component" value="Chromosome 4"/>
</dbReference>
<keyword evidence="2" id="KW-1015">Disulfide bond</keyword>
<dbReference type="EMBL" id="AC147481">
    <property type="protein sequence ID" value="ABN04855.1"/>
    <property type="molecule type" value="Genomic_DNA"/>
</dbReference>
<protein>
    <submittedName>
        <fullName evidence="3">Curculin-like (Mannose-binding) lectin</fullName>
    </submittedName>
</protein>
<reference evidence="4 6" key="3">
    <citation type="journal article" date="2011" name="Nature">
        <title>The Medicago genome provides insight into the evolution of rhizobial symbioses.</title>
        <authorList>
            <person name="Young N.D."/>
            <person name="Debelle F."/>
            <person name="Oldroyd G.E."/>
            <person name="Geurts R."/>
            <person name="Cannon S.B."/>
            <person name="Udvardi M.K."/>
            <person name="Benedito V.A."/>
            <person name="Mayer K.F."/>
            <person name="Gouzy J."/>
            <person name="Schoof H."/>
            <person name="Van de Peer Y."/>
            <person name="Proost S."/>
            <person name="Cook D.R."/>
            <person name="Meyers B.C."/>
            <person name="Spannagl M."/>
            <person name="Cheung F."/>
            <person name="De Mita S."/>
            <person name="Krishnakumar V."/>
            <person name="Gundlach H."/>
            <person name="Zhou S."/>
            <person name="Mudge J."/>
            <person name="Bharti A.K."/>
            <person name="Murray J.D."/>
            <person name="Naoumkina M.A."/>
            <person name="Rosen B."/>
            <person name="Silverstein K.A."/>
            <person name="Tang H."/>
            <person name="Rombauts S."/>
            <person name="Zhao P.X."/>
            <person name="Zhou P."/>
            <person name="Barbe V."/>
            <person name="Bardou P."/>
            <person name="Bechner M."/>
            <person name="Bellec A."/>
            <person name="Berger A."/>
            <person name="Berges H."/>
            <person name="Bidwell S."/>
            <person name="Bisseling T."/>
            <person name="Choisne N."/>
            <person name="Couloux A."/>
            <person name="Denny R."/>
            <person name="Deshpande S."/>
            <person name="Dai X."/>
            <person name="Doyle J.J."/>
            <person name="Dudez A.M."/>
            <person name="Farmer A.D."/>
            <person name="Fouteau S."/>
            <person name="Franken C."/>
            <person name="Gibelin C."/>
            <person name="Gish J."/>
            <person name="Goldstein S."/>
            <person name="Gonzalez A.J."/>
            <person name="Green P.J."/>
            <person name="Hallab A."/>
            <person name="Hartog M."/>
            <person name="Hua A."/>
            <person name="Humphray S.J."/>
            <person name="Jeong D.H."/>
            <person name="Jing Y."/>
            <person name="Jocker A."/>
            <person name="Kenton S.M."/>
            <person name="Kim D.J."/>
            <person name="Klee K."/>
            <person name="Lai H."/>
            <person name="Lang C."/>
            <person name="Lin S."/>
            <person name="Macmil S.L."/>
            <person name="Magdelenat G."/>
            <person name="Matthews L."/>
            <person name="McCorrison J."/>
            <person name="Monaghan E.L."/>
            <person name="Mun J.H."/>
            <person name="Najar F.Z."/>
            <person name="Nicholson C."/>
            <person name="Noirot C."/>
            <person name="O'Bleness M."/>
            <person name="Paule C.R."/>
            <person name="Poulain J."/>
            <person name="Prion F."/>
            <person name="Qin B."/>
            <person name="Qu C."/>
            <person name="Retzel E.F."/>
            <person name="Riddle C."/>
            <person name="Sallet E."/>
            <person name="Samain S."/>
            <person name="Samson N."/>
            <person name="Sanders I."/>
            <person name="Saurat O."/>
            <person name="Scarpelli C."/>
            <person name="Schiex T."/>
            <person name="Segurens B."/>
            <person name="Severin A.J."/>
            <person name="Sherrier D.J."/>
            <person name="Shi R."/>
            <person name="Sims S."/>
            <person name="Singer S.R."/>
            <person name="Sinharoy S."/>
            <person name="Sterck L."/>
            <person name="Viollet A."/>
            <person name="Wang B.B."/>
            <person name="Wang K."/>
            <person name="Wang M."/>
            <person name="Wang X."/>
            <person name="Warfsmann J."/>
            <person name="Weissenbach J."/>
            <person name="White D.D."/>
            <person name="White J.D."/>
            <person name="Wiley G.B."/>
            <person name="Wincker P."/>
            <person name="Xing Y."/>
            <person name="Yang L."/>
            <person name="Yao Z."/>
            <person name="Ying F."/>
            <person name="Zhai J."/>
            <person name="Zhou L."/>
            <person name="Zuber A."/>
            <person name="Denarie J."/>
            <person name="Dixon R.A."/>
            <person name="May G.D."/>
            <person name="Schwartz D.C."/>
            <person name="Rogers J."/>
            <person name="Quetier F."/>
            <person name="Town C.D."/>
            <person name="Roe B.A."/>
        </authorList>
    </citation>
    <scope>NUCLEOTIDE SEQUENCE [LARGE SCALE GENOMIC DNA]</scope>
    <source>
        <strain evidence="4">A17</strain>
        <strain evidence="5 6">cv. Jemalong A17</strain>
    </source>
</reference>
<dbReference type="AlphaFoldDB" id="A2Q148"/>
<keyword evidence="6" id="KW-1185">Reference proteome</keyword>
<evidence type="ECO:0000256" key="1">
    <source>
        <dbReference type="ARBA" id="ARBA00022729"/>
    </source>
</evidence>
<dbReference type="GO" id="GO:0030246">
    <property type="term" value="F:carbohydrate binding"/>
    <property type="evidence" value="ECO:0007669"/>
    <property type="project" value="UniProtKB-KW"/>
</dbReference>
<accession>A2Q148</accession>
<reference evidence="3" key="2">
    <citation type="submission" date="2007-03" db="EMBL/GenBank/DDBJ databases">
        <authorList>
            <consortium name="The International Medicago Genome Annotation Group"/>
        </authorList>
    </citation>
    <scope>NUCLEOTIDE SEQUENCE</scope>
</reference>
<reference evidence="5" key="5">
    <citation type="submission" date="2015-04" db="UniProtKB">
        <authorList>
            <consortium name="EnsemblPlants"/>
        </authorList>
    </citation>
    <scope>IDENTIFICATION</scope>
    <source>
        <strain evidence="5">cv. Jemalong A17</strain>
    </source>
</reference>
<gene>
    <name evidence="4" type="ordered locus">MTR_4g084230</name>
    <name evidence="3" type="ORF">MtrDRAFT_AC147481g29v2</name>
</gene>
<name>A2Q148_MEDTR</name>
<organism evidence="3">
    <name type="scientific">Medicago truncatula</name>
    <name type="common">Barrel medic</name>
    <name type="synonym">Medicago tribuloides</name>
    <dbReference type="NCBI Taxonomy" id="3880"/>
    <lineage>
        <taxon>Eukaryota</taxon>
        <taxon>Viridiplantae</taxon>
        <taxon>Streptophyta</taxon>
        <taxon>Embryophyta</taxon>
        <taxon>Tracheophyta</taxon>
        <taxon>Spermatophyta</taxon>
        <taxon>Magnoliopsida</taxon>
        <taxon>eudicotyledons</taxon>
        <taxon>Gunneridae</taxon>
        <taxon>Pentapetalae</taxon>
        <taxon>rosids</taxon>
        <taxon>fabids</taxon>
        <taxon>Fabales</taxon>
        <taxon>Fabaceae</taxon>
        <taxon>Papilionoideae</taxon>
        <taxon>50 kb inversion clade</taxon>
        <taxon>NPAAA clade</taxon>
        <taxon>Hologalegina</taxon>
        <taxon>IRL clade</taxon>
        <taxon>Trifolieae</taxon>
        <taxon>Medicago</taxon>
    </lineage>
</organism>
<reference evidence="3" key="1">
    <citation type="submission" date="2004-04" db="EMBL/GenBank/DDBJ databases">
        <authorList>
            <person name="Town C.D."/>
        </authorList>
    </citation>
    <scope>NUCLEOTIDE SEQUENCE</scope>
</reference>
<reference evidence="4 6" key="4">
    <citation type="journal article" date="2014" name="BMC Genomics">
        <title>An improved genome release (version Mt4.0) for the model legume Medicago truncatula.</title>
        <authorList>
            <person name="Tang H."/>
            <person name="Krishnakumar V."/>
            <person name="Bidwell S."/>
            <person name="Rosen B."/>
            <person name="Chan A."/>
            <person name="Zhou S."/>
            <person name="Gentzbittel L."/>
            <person name="Childs K.L."/>
            <person name="Yandell M."/>
            <person name="Gundlach H."/>
            <person name="Mayer K.F."/>
            <person name="Schwartz D.C."/>
            <person name="Town C.D."/>
        </authorList>
    </citation>
    <scope>GENOME REANNOTATION</scope>
    <source>
        <strain evidence="5 6">cv. Jemalong A17</strain>
    </source>
</reference>
<evidence type="ECO:0000313" key="3">
    <source>
        <dbReference type="EMBL" id="ABN04855.1"/>
    </source>
</evidence>
<dbReference type="SUPFAM" id="SSF51110">
    <property type="entry name" value="alpha-D-mannose-specific plant lectins"/>
    <property type="match status" value="1"/>
</dbReference>